<gene>
    <name evidence="1" type="ORF">ACFQWB_15215</name>
</gene>
<name>A0ABW2V8Q1_9BACL</name>
<evidence type="ECO:0000313" key="1">
    <source>
        <dbReference type="EMBL" id="MFC7751269.1"/>
    </source>
</evidence>
<organism evidence="1 2">
    <name type="scientific">Paenibacillus thermoaerophilus</name>
    <dbReference type="NCBI Taxonomy" id="1215385"/>
    <lineage>
        <taxon>Bacteria</taxon>
        <taxon>Bacillati</taxon>
        <taxon>Bacillota</taxon>
        <taxon>Bacilli</taxon>
        <taxon>Bacillales</taxon>
        <taxon>Paenibacillaceae</taxon>
        <taxon>Paenibacillus</taxon>
    </lineage>
</organism>
<sequence>MRKWLSLRRWSHVLRNVWRLLRSPRVPLRDKLLFVVPVLVYTVAPDVLPLVPIDDIGVAMIAAKLFVSWVERRYPDA</sequence>
<keyword evidence="2" id="KW-1185">Reference proteome</keyword>
<evidence type="ECO:0000313" key="2">
    <source>
        <dbReference type="Proteomes" id="UP001596528"/>
    </source>
</evidence>
<dbReference type="EMBL" id="JBHTGQ010000041">
    <property type="protein sequence ID" value="MFC7751269.1"/>
    <property type="molecule type" value="Genomic_DNA"/>
</dbReference>
<accession>A0ABW2V8Q1</accession>
<evidence type="ECO:0008006" key="3">
    <source>
        <dbReference type="Google" id="ProtNLM"/>
    </source>
</evidence>
<protein>
    <recommendedName>
        <fullName evidence="3">DUF1232 domain-containing protein</fullName>
    </recommendedName>
</protein>
<proteinExistence type="predicted"/>
<reference evidence="2" key="1">
    <citation type="journal article" date="2019" name="Int. J. Syst. Evol. Microbiol.">
        <title>The Global Catalogue of Microorganisms (GCM) 10K type strain sequencing project: providing services to taxonomists for standard genome sequencing and annotation.</title>
        <authorList>
            <consortium name="The Broad Institute Genomics Platform"/>
            <consortium name="The Broad Institute Genome Sequencing Center for Infectious Disease"/>
            <person name="Wu L."/>
            <person name="Ma J."/>
        </authorList>
    </citation>
    <scope>NUCLEOTIDE SEQUENCE [LARGE SCALE GENOMIC DNA]</scope>
    <source>
        <strain evidence="2">JCM 18657</strain>
    </source>
</reference>
<dbReference type="RefSeq" id="WP_138788610.1">
    <property type="nucleotide sequence ID" value="NZ_JBHTGQ010000041.1"/>
</dbReference>
<dbReference type="Proteomes" id="UP001596528">
    <property type="component" value="Unassembled WGS sequence"/>
</dbReference>
<comment type="caution">
    <text evidence="1">The sequence shown here is derived from an EMBL/GenBank/DDBJ whole genome shotgun (WGS) entry which is preliminary data.</text>
</comment>